<sequence length="60" mass="6786">MIIRAYQFFLEDRAGDPEAAGRTREMVSSVSGLLIARFSASGETTRHKNLPTRCRCRAKR</sequence>
<accession>A0A8T1TRU2</accession>
<dbReference type="Proteomes" id="UP000688947">
    <property type="component" value="Unassembled WGS sequence"/>
</dbReference>
<evidence type="ECO:0000313" key="2">
    <source>
        <dbReference type="Proteomes" id="UP000688947"/>
    </source>
</evidence>
<comment type="caution">
    <text evidence="1">The sequence shown here is derived from an EMBL/GenBank/DDBJ whole genome shotgun (WGS) entry which is preliminary data.</text>
</comment>
<proteinExistence type="predicted"/>
<dbReference type="EMBL" id="JAENGZ010001560">
    <property type="protein sequence ID" value="KAG6947369.1"/>
    <property type="molecule type" value="Genomic_DNA"/>
</dbReference>
<reference evidence="1" key="1">
    <citation type="submission" date="2021-01" db="EMBL/GenBank/DDBJ databases">
        <title>Phytophthora aleatoria, a newly-described species from Pinus radiata is distinct from Phytophthora cactorum isolates based on comparative genomics.</title>
        <authorList>
            <person name="Mcdougal R."/>
            <person name="Panda P."/>
            <person name="Williams N."/>
            <person name="Studholme D.J."/>
        </authorList>
    </citation>
    <scope>NUCLEOTIDE SEQUENCE</scope>
    <source>
        <strain evidence="1">NZFS 3830</strain>
    </source>
</reference>
<protein>
    <submittedName>
        <fullName evidence="1">Uncharacterized protein</fullName>
    </submittedName>
</protein>
<dbReference type="AlphaFoldDB" id="A0A8T1TRU2"/>
<name>A0A8T1TRU2_9STRA</name>
<gene>
    <name evidence="1" type="ORF">JG687_00016140</name>
</gene>
<evidence type="ECO:0000313" key="1">
    <source>
        <dbReference type="EMBL" id="KAG6947369.1"/>
    </source>
</evidence>
<organism evidence="1 2">
    <name type="scientific">Phytophthora cactorum</name>
    <dbReference type="NCBI Taxonomy" id="29920"/>
    <lineage>
        <taxon>Eukaryota</taxon>
        <taxon>Sar</taxon>
        <taxon>Stramenopiles</taxon>
        <taxon>Oomycota</taxon>
        <taxon>Peronosporomycetes</taxon>
        <taxon>Peronosporales</taxon>
        <taxon>Peronosporaceae</taxon>
        <taxon>Phytophthora</taxon>
    </lineage>
</organism>